<reference evidence="3 4" key="1">
    <citation type="submission" date="2018-10" db="EMBL/GenBank/DDBJ databases">
        <title>Comamonadaceae CDC group NO-1 genome sequencing and assembly.</title>
        <authorList>
            <person name="Bernier A.-M."/>
            <person name="Bernard K."/>
        </authorList>
    </citation>
    <scope>NUCLEOTIDE SEQUENCE [LARGE SCALE GENOMIC DNA]</scope>
    <source>
        <strain evidence="3 4">NML970147</strain>
    </source>
</reference>
<sequence>MRRTPATPFEAPSATPPAGPASHGPHGLHAPGALRLLRASLIAVCWLTVAASLIEWNGQSLALLRAGGVPPGPLAHALIGSGVALDIALALALTWRPTRATYALTALAVLGLTLAATALLPTLWLHPIGPLSKNLPILAILFVLYRSAP</sequence>
<dbReference type="InterPro" id="IPR025695">
    <property type="entry name" value="DoxX-like"/>
</dbReference>
<evidence type="ECO:0000256" key="1">
    <source>
        <dbReference type="SAM" id="MobiDB-lite"/>
    </source>
</evidence>
<evidence type="ECO:0000313" key="4">
    <source>
        <dbReference type="Proteomes" id="UP000267521"/>
    </source>
</evidence>
<dbReference type="RefSeq" id="WP_122237148.1">
    <property type="nucleotide sequence ID" value="NZ_RDQM01000001.1"/>
</dbReference>
<feature type="transmembrane region" description="Helical" evidence="2">
    <location>
        <begin position="36"/>
        <end position="54"/>
    </location>
</feature>
<evidence type="ECO:0000313" key="3">
    <source>
        <dbReference type="EMBL" id="RMX01377.1"/>
    </source>
</evidence>
<organism evidence="3 4">
    <name type="scientific">Allofranklinella schreckenbergeri</name>
    <dbReference type="NCBI Taxonomy" id="1076744"/>
    <lineage>
        <taxon>Bacteria</taxon>
        <taxon>Pseudomonadati</taxon>
        <taxon>Pseudomonadota</taxon>
        <taxon>Betaproteobacteria</taxon>
        <taxon>Burkholderiales</taxon>
        <taxon>Comamonadaceae</taxon>
        <taxon>Allofranklinella</taxon>
    </lineage>
</organism>
<dbReference type="Pfam" id="PF13781">
    <property type="entry name" value="DoxX_3"/>
    <property type="match status" value="1"/>
</dbReference>
<feature type="transmembrane region" description="Helical" evidence="2">
    <location>
        <begin position="74"/>
        <end position="95"/>
    </location>
</feature>
<keyword evidence="2" id="KW-0472">Membrane</keyword>
<protein>
    <submittedName>
        <fullName evidence="3">Epimerase</fullName>
    </submittedName>
</protein>
<comment type="caution">
    <text evidence="3">The sequence shown here is derived from an EMBL/GenBank/DDBJ whole genome shotgun (WGS) entry which is preliminary data.</text>
</comment>
<dbReference type="Proteomes" id="UP000267521">
    <property type="component" value="Unassembled WGS sequence"/>
</dbReference>
<dbReference type="EMBL" id="RDQM01000001">
    <property type="protein sequence ID" value="RMX01377.1"/>
    <property type="molecule type" value="Genomic_DNA"/>
</dbReference>
<name>A0A3M6QEC9_9BURK</name>
<proteinExistence type="predicted"/>
<keyword evidence="2" id="KW-1133">Transmembrane helix</keyword>
<accession>A0A3M6QEC9</accession>
<feature type="region of interest" description="Disordered" evidence="1">
    <location>
        <begin position="1"/>
        <end position="25"/>
    </location>
</feature>
<dbReference type="AlphaFoldDB" id="A0A3M6QEC9"/>
<gene>
    <name evidence="3" type="ORF">EBQ26_00965</name>
</gene>
<feature type="transmembrane region" description="Helical" evidence="2">
    <location>
        <begin position="102"/>
        <end position="125"/>
    </location>
</feature>
<evidence type="ECO:0000256" key="2">
    <source>
        <dbReference type="SAM" id="Phobius"/>
    </source>
</evidence>
<keyword evidence="2" id="KW-0812">Transmembrane</keyword>